<gene>
    <name evidence="9" type="ORF">GPECTOR_104g90</name>
</gene>
<evidence type="ECO:0000256" key="5">
    <source>
        <dbReference type="ARBA" id="ARBA00022989"/>
    </source>
</evidence>
<keyword evidence="4 8" id="KW-0812">Transmembrane</keyword>
<feature type="transmembrane region" description="Helical" evidence="8">
    <location>
        <begin position="159"/>
        <end position="182"/>
    </location>
</feature>
<keyword evidence="5 8" id="KW-1133">Transmembrane helix</keyword>
<organism evidence="9 10">
    <name type="scientific">Gonium pectorale</name>
    <name type="common">Green alga</name>
    <dbReference type="NCBI Taxonomy" id="33097"/>
    <lineage>
        <taxon>Eukaryota</taxon>
        <taxon>Viridiplantae</taxon>
        <taxon>Chlorophyta</taxon>
        <taxon>core chlorophytes</taxon>
        <taxon>Chlorophyceae</taxon>
        <taxon>CS clade</taxon>
        <taxon>Chlamydomonadales</taxon>
        <taxon>Volvocaceae</taxon>
        <taxon>Gonium</taxon>
    </lineage>
</organism>
<evidence type="ECO:0000256" key="2">
    <source>
        <dbReference type="ARBA" id="ARBA00004430"/>
    </source>
</evidence>
<accession>A0A150FZR5</accession>
<dbReference type="STRING" id="33097.A0A150FZR5"/>
<dbReference type="InterPro" id="IPR018629">
    <property type="entry name" value="XK-rel"/>
</dbReference>
<dbReference type="AlphaFoldDB" id="A0A150FZR5"/>
<dbReference type="InterPro" id="IPR032675">
    <property type="entry name" value="LRR_dom_sf"/>
</dbReference>
<keyword evidence="7" id="KW-0040">ANK repeat</keyword>
<name>A0A150FZR5_GONPE</name>
<dbReference type="Gene3D" id="3.80.10.10">
    <property type="entry name" value="Ribonuclease Inhibitor"/>
    <property type="match status" value="1"/>
</dbReference>
<dbReference type="GO" id="GO:0005930">
    <property type="term" value="C:axoneme"/>
    <property type="evidence" value="ECO:0007669"/>
    <property type="project" value="UniProtKB-SubCell"/>
</dbReference>
<sequence>MKTPLQLAALAGHNEVTAILKGKAANTEAENAVRSSGSFKNDHPPRLAADVSAANGDFFEKADAKGNVAIGAVASVPVNKVPAAATTAAGPWHVRLWRRLFAAQVLLWRRLSEAREADGAGGWLLRRGWPMFSAVLFCYDVASDAVLARDLFTNGYTNLGGLVLIFMLSHYVPTYLMILRAVNQFFFTQRKLLPAAAASKASTGLGLVGLLDPSIAGSAATAAMAAGQLAASVTVLESLHLFFYVLLVLFGLPLVPLIDAYMVLTAVFLPVDPSEAGYVMRSADDFCRQYERIRLPLECFMESLPQTGLQIYLYTRTQAGAARGIEVSQAVLLTSLLGSVLNLVSISWELFNSFRASGSTPMEYLAALISLQLSRLALTQGSDGAASSLNQRSPYMTGSAAVGRGLAQVILAPHPRTPGLLEALTPLLSTVLAPRLLDLNVGAFTELRVEDSAAVAACLALNVSVEALQMRATGLGPETLRLLLPGLRAHPSLVSLDLSLNALGDVGVAELAAVVCHLPHLTSLALDNLEDAGTFALEWLCFLFQQRTGKAAKSKPADSLKV</sequence>
<evidence type="ECO:0000256" key="4">
    <source>
        <dbReference type="ARBA" id="ARBA00022692"/>
    </source>
</evidence>
<dbReference type="PROSITE" id="PS50088">
    <property type="entry name" value="ANK_REPEAT"/>
    <property type="match status" value="1"/>
</dbReference>
<comment type="caution">
    <text evidence="9">The sequence shown here is derived from an EMBL/GenBank/DDBJ whole genome shotgun (WGS) entry which is preliminary data.</text>
</comment>
<dbReference type="EMBL" id="LSYV01000104">
    <property type="protein sequence ID" value="KXZ43084.1"/>
    <property type="molecule type" value="Genomic_DNA"/>
</dbReference>
<feature type="transmembrane region" description="Helical" evidence="8">
    <location>
        <begin position="203"/>
        <end position="229"/>
    </location>
</feature>
<evidence type="ECO:0000256" key="6">
    <source>
        <dbReference type="ARBA" id="ARBA00023136"/>
    </source>
</evidence>
<reference evidence="10" key="1">
    <citation type="journal article" date="2016" name="Nat. Commun.">
        <title>The Gonium pectorale genome demonstrates co-option of cell cycle regulation during the evolution of multicellularity.</title>
        <authorList>
            <person name="Hanschen E.R."/>
            <person name="Marriage T.N."/>
            <person name="Ferris P.J."/>
            <person name="Hamaji T."/>
            <person name="Toyoda A."/>
            <person name="Fujiyama A."/>
            <person name="Neme R."/>
            <person name="Noguchi H."/>
            <person name="Minakuchi Y."/>
            <person name="Suzuki M."/>
            <person name="Kawai-Toyooka H."/>
            <person name="Smith D.R."/>
            <person name="Sparks H."/>
            <person name="Anderson J."/>
            <person name="Bakaric R."/>
            <person name="Luria V."/>
            <person name="Karger A."/>
            <person name="Kirschner M.W."/>
            <person name="Durand P.M."/>
            <person name="Michod R.E."/>
            <person name="Nozaki H."/>
            <person name="Olson B.J."/>
        </authorList>
    </citation>
    <scope>NUCLEOTIDE SEQUENCE [LARGE SCALE GENOMIC DNA]</scope>
    <source>
        <strain evidence="10">NIES-2863</strain>
    </source>
</reference>
<dbReference type="Pfam" id="PF09815">
    <property type="entry name" value="XK-related"/>
    <property type="match status" value="1"/>
</dbReference>
<evidence type="ECO:0000313" key="9">
    <source>
        <dbReference type="EMBL" id="KXZ43084.1"/>
    </source>
</evidence>
<feature type="repeat" description="ANK" evidence="7">
    <location>
        <begin position="1"/>
        <end position="32"/>
    </location>
</feature>
<protein>
    <submittedName>
        <fullName evidence="9">Uncharacterized protein</fullName>
    </submittedName>
</protein>
<proteinExistence type="inferred from homology"/>
<keyword evidence="6 8" id="KW-0472">Membrane</keyword>
<evidence type="ECO:0000256" key="7">
    <source>
        <dbReference type="PROSITE-ProRule" id="PRU00023"/>
    </source>
</evidence>
<dbReference type="SUPFAM" id="SSF52047">
    <property type="entry name" value="RNI-like"/>
    <property type="match status" value="1"/>
</dbReference>
<keyword evidence="10" id="KW-1185">Reference proteome</keyword>
<feature type="transmembrane region" description="Helical" evidence="8">
    <location>
        <begin position="241"/>
        <end position="271"/>
    </location>
</feature>
<evidence type="ECO:0000256" key="8">
    <source>
        <dbReference type="SAM" id="Phobius"/>
    </source>
</evidence>
<dbReference type="OrthoDB" id="559108at2759"/>
<dbReference type="GO" id="GO:0005886">
    <property type="term" value="C:plasma membrane"/>
    <property type="evidence" value="ECO:0007669"/>
    <property type="project" value="UniProtKB-ARBA"/>
</dbReference>
<dbReference type="Proteomes" id="UP000075714">
    <property type="component" value="Unassembled WGS sequence"/>
</dbReference>
<dbReference type="InterPro" id="IPR002110">
    <property type="entry name" value="Ankyrin_rpt"/>
</dbReference>
<evidence type="ECO:0000313" key="10">
    <source>
        <dbReference type="Proteomes" id="UP000075714"/>
    </source>
</evidence>
<evidence type="ECO:0000256" key="3">
    <source>
        <dbReference type="ARBA" id="ARBA00008789"/>
    </source>
</evidence>
<comment type="subcellular location">
    <subcellularLocation>
        <location evidence="2">Cytoplasm</location>
        <location evidence="2">Cytoskeleton</location>
        <location evidence="2">Cilium axoneme</location>
    </subcellularLocation>
    <subcellularLocation>
        <location evidence="1">Membrane</location>
        <topology evidence="1">Multi-pass membrane protein</topology>
    </subcellularLocation>
</comment>
<evidence type="ECO:0000256" key="1">
    <source>
        <dbReference type="ARBA" id="ARBA00004141"/>
    </source>
</evidence>
<dbReference type="SMART" id="SM00368">
    <property type="entry name" value="LRR_RI"/>
    <property type="match status" value="2"/>
</dbReference>
<comment type="similarity">
    <text evidence="3">Belongs to the XK family.</text>
</comment>